<reference evidence="1 2" key="1">
    <citation type="journal article" date="2020" name="ISME J.">
        <title>Uncovering the hidden diversity of litter-decomposition mechanisms in mushroom-forming fungi.</title>
        <authorList>
            <person name="Floudas D."/>
            <person name="Bentzer J."/>
            <person name="Ahren D."/>
            <person name="Johansson T."/>
            <person name="Persson P."/>
            <person name="Tunlid A."/>
        </authorList>
    </citation>
    <scope>NUCLEOTIDE SEQUENCE [LARGE SCALE GENOMIC DNA]</scope>
    <source>
        <strain evidence="1 2">CBS 291.85</strain>
    </source>
</reference>
<organism evidence="1 2">
    <name type="scientific">Tetrapyrgos nigripes</name>
    <dbReference type="NCBI Taxonomy" id="182062"/>
    <lineage>
        <taxon>Eukaryota</taxon>
        <taxon>Fungi</taxon>
        <taxon>Dikarya</taxon>
        <taxon>Basidiomycota</taxon>
        <taxon>Agaricomycotina</taxon>
        <taxon>Agaricomycetes</taxon>
        <taxon>Agaricomycetidae</taxon>
        <taxon>Agaricales</taxon>
        <taxon>Marasmiineae</taxon>
        <taxon>Marasmiaceae</taxon>
        <taxon>Tetrapyrgos</taxon>
    </lineage>
</organism>
<dbReference type="AlphaFoldDB" id="A0A8H5GLL7"/>
<sequence length="125" mass="13771">MMFGRLTLGTPMYIRSVPEAVDSKILRSEAPRNQEIDASEELTEGFGPAACNSSSILERLSLSVGYDSDTAAEEIPRLLSSITTPRLQAIDLSAMRAPRYVELVEIQIEGEGVFYTRLSRFGLKA</sequence>
<comment type="caution">
    <text evidence="1">The sequence shown here is derived from an EMBL/GenBank/DDBJ whole genome shotgun (WGS) entry which is preliminary data.</text>
</comment>
<accession>A0A8H5GLL7</accession>
<keyword evidence="2" id="KW-1185">Reference proteome</keyword>
<proteinExistence type="predicted"/>
<protein>
    <submittedName>
        <fullName evidence="1">Uncharacterized protein</fullName>
    </submittedName>
</protein>
<dbReference type="Proteomes" id="UP000559256">
    <property type="component" value="Unassembled WGS sequence"/>
</dbReference>
<gene>
    <name evidence="1" type="ORF">D9758_003924</name>
</gene>
<evidence type="ECO:0000313" key="1">
    <source>
        <dbReference type="EMBL" id="KAF5367197.1"/>
    </source>
</evidence>
<evidence type="ECO:0000313" key="2">
    <source>
        <dbReference type="Proteomes" id="UP000559256"/>
    </source>
</evidence>
<dbReference type="EMBL" id="JAACJM010000020">
    <property type="protein sequence ID" value="KAF5367197.1"/>
    <property type="molecule type" value="Genomic_DNA"/>
</dbReference>
<name>A0A8H5GLL7_9AGAR</name>